<keyword evidence="2" id="KW-1185">Reference proteome</keyword>
<organism evidence="1 2">
    <name type="scientific">Zooshikella harenae</name>
    <dbReference type="NCBI Taxonomy" id="2827238"/>
    <lineage>
        <taxon>Bacteria</taxon>
        <taxon>Pseudomonadati</taxon>
        <taxon>Pseudomonadota</taxon>
        <taxon>Gammaproteobacteria</taxon>
        <taxon>Oceanospirillales</taxon>
        <taxon>Zooshikellaceae</taxon>
        <taxon>Zooshikella</taxon>
    </lineage>
</organism>
<evidence type="ECO:0008006" key="3">
    <source>
        <dbReference type="Google" id="ProtNLM"/>
    </source>
</evidence>
<feature type="non-terminal residue" evidence="1">
    <location>
        <position position="1"/>
    </location>
</feature>
<sequence>WVVPYEDIAELGRQLYYLSTGNDKDFEPALLLTSALGTISVLPTPWTKPFKLVSKGLNKLFRKINPKSPFIRALAGTIGKIAKRCWDKRSIDDIENAVAFMSFLAEAIVLIDEYSEEFNAFVTTIQNSDHLIAWIDLMAMFTEDSLNLPLSSTDYNDALRLEHSPWYAKAVESIIPTVYAKPSVKGLKVPVKRLLKRFKIFEELKKDLKLKDNDIGDLFVQIRDFLKKKDKVSAERKLELRRVFLKPQFWRATLLMKSKVGIGHMMNLLKGFHGQRISTYHMIGIIAFIQYKIFKSDQIDEKNEKLLWDLYTVIASSYNYNYVERVGVDPKKHKLTKGDLQRDVPASQFHLAVIASYLAANFDLVAIEKQYKQRVHAKGNIVVDLDRQVDIVVKNKGQEIEKWVEVKSKQKSCSSFDLTWNFKYSALKNELIEIKNKDGKGKNKIKKKGEQCNNTGGNTLRQLTLDRSYAGLSGIKDKIKWVVQDFKYQRLAKDKKKAKKGEKETVYGIDKDYLPEA</sequence>
<evidence type="ECO:0000313" key="1">
    <source>
        <dbReference type="EMBL" id="MBU2714349.1"/>
    </source>
</evidence>
<evidence type="ECO:0000313" key="2">
    <source>
        <dbReference type="Proteomes" id="UP000690515"/>
    </source>
</evidence>
<comment type="caution">
    <text evidence="1">The sequence shown here is derived from an EMBL/GenBank/DDBJ whole genome shotgun (WGS) entry which is preliminary data.</text>
</comment>
<reference evidence="1 2" key="1">
    <citation type="submission" date="2021-04" db="EMBL/GenBank/DDBJ databases">
        <authorList>
            <person name="Pira H."/>
            <person name="Risdian C."/>
            <person name="Wink J."/>
        </authorList>
    </citation>
    <scope>NUCLEOTIDE SEQUENCE [LARGE SCALE GENOMIC DNA]</scope>
    <source>
        <strain evidence="1 2">WH53</strain>
    </source>
</reference>
<proteinExistence type="predicted"/>
<feature type="non-terminal residue" evidence="1">
    <location>
        <position position="517"/>
    </location>
</feature>
<name>A0ABS5ZJT3_9GAMM</name>
<protein>
    <recommendedName>
        <fullName evidence="3">DUF4143 domain-containing protein</fullName>
    </recommendedName>
</protein>
<gene>
    <name evidence="1" type="ORF">KCG35_25195</name>
</gene>
<dbReference type="RefSeq" id="WP_215822605.1">
    <property type="nucleotide sequence ID" value="NZ_JAGSOY010000232.1"/>
</dbReference>
<dbReference type="EMBL" id="JAGSOY010000232">
    <property type="protein sequence ID" value="MBU2714349.1"/>
    <property type="molecule type" value="Genomic_DNA"/>
</dbReference>
<dbReference type="Proteomes" id="UP000690515">
    <property type="component" value="Unassembled WGS sequence"/>
</dbReference>
<accession>A0ABS5ZJT3</accession>